<evidence type="ECO:0000256" key="13">
    <source>
        <dbReference type="ARBA" id="ARBA00022989"/>
    </source>
</evidence>
<evidence type="ECO:0000256" key="17">
    <source>
        <dbReference type="ARBA" id="ARBA00023180"/>
    </source>
</evidence>
<keyword evidence="17" id="KW-0325">Glycoprotein</keyword>
<keyword evidence="10" id="KW-0547">Nucleotide-binding</keyword>
<dbReference type="EC" id="2.7.11.1" evidence="2"/>
<keyword evidence="14" id="KW-0472">Membrane</keyword>
<proteinExistence type="predicted"/>
<reference evidence="21" key="1">
    <citation type="submission" date="2023-07" db="EMBL/GenBank/DDBJ databases">
        <title>draft genome sequence of fig (Ficus carica).</title>
        <authorList>
            <person name="Takahashi T."/>
            <person name="Nishimura K."/>
        </authorList>
    </citation>
    <scope>NUCLEOTIDE SEQUENCE</scope>
</reference>
<dbReference type="GO" id="GO:0005886">
    <property type="term" value="C:plasma membrane"/>
    <property type="evidence" value="ECO:0007669"/>
    <property type="project" value="UniProtKB-SubCell"/>
</dbReference>
<keyword evidence="8" id="KW-0732">Signal</keyword>
<evidence type="ECO:0000256" key="16">
    <source>
        <dbReference type="ARBA" id="ARBA00023170"/>
    </source>
</evidence>
<keyword evidence="12" id="KW-0067">ATP-binding</keyword>
<dbReference type="GO" id="GO:0005524">
    <property type="term" value="F:ATP binding"/>
    <property type="evidence" value="ECO:0007669"/>
    <property type="project" value="UniProtKB-KW"/>
</dbReference>
<evidence type="ECO:0000256" key="8">
    <source>
        <dbReference type="ARBA" id="ARBA00022729"/>
    </source>
</evidence>
<comment type="caution">
    <text evidence="21">The sequence shown here is derived from an EMBL/GenBank/DDBJ whole genome shotgun (WGS) entry which is preliminary data.</text>
</comment>
<dbReference type="Pfam" id="PF01453">
    <property type="entry name" value="B_lectin"/>
    <property type="match status" value="1"/>
</dbReference>
<evidence type="ECO:0000256" key="7">
    <source>
        <dbReference type="ARBA" id="ARBA00022692"/>
    </source>
</evidence>
<comment type="catalytic activity">
    <reaction evidence="18">
        <text>L-threonyl-[protein] + ATP = O-phospho-L-threonyl-[protein] + ADP + H(+)</text>
        <dbReference type="Rhea" id="RHEA:46608"/>
        <dbReference type="Rhea" id="RHEA-COMP:11060"/>
        <dbReference type="Rhea" id="RHEA-COMP:11605"/>
        <dbReference type="ChEBI" id="CHEBI:15378"/>
        <dbReference type="ChEBI" id="CHEBI:30013"/>
        <dbReference type="ChEBI" id="CHEBI:30616"/>
        <dbReference type="ChEBI" id="CHEBI:61977"/>
        <dbReference type="ChEBI" id="CHEBI:456216"/>
        <dbReference type="EC" id="2.7.11.1"/>
    </reaction>
</comment>
<evidence type="ECO:0000256" key="1">
    <source>
        <dbReference type="ARBA" id="ARBA00004251"/>
    </source>
</evidence>
<dbReference type="EMBL" id="BTGU01006389">
    <property type="protein sequence ID" value="GMN19914.1"/>
    <property type="molecule type" value="Genomic_DNA"/>
</dbReference>
<evidence type="ECO:0000256" key="5">
    <source>
        <dbReference type="ARBA" id="ARBA00022553"/>
    </source>
</evidence>
<accession>A0AA88CVU8</accession>
<dbReference type="SUPFAM" id="SSF51110">
    <property type="entry name" value="alpha-D-mannose-specific plant lectins"/>
    <property type="match status" value="1"/>
</dbReference>
<keyword evidence="22" id="KW-1185">Reference proteome</keyword>
<keyword evidence="3" id="KW-1003">Cell membrane</keyword>
<evidence type="ECO:0000256" key="11">
    <source>
        <dbReference type="ARBA" id="ARBA00022777"/>
    </source>
</evidence>
<evidence type="ECO:0000256" key="15">
    <source>
        <dbReference type="ARBA" id="ARBA00023157"/>
    </source>
</evidence>
<dbReference type="Gene3D" id="2.90.10.10">
    <property type="entry name" value="Bulb-type lectin domain"/>
    <property type="match status" value="1"/>
</dbReference>
<dbReference type="GO" id="GO:0004674">
    <property type="term" value="F:protein serine/threonine kinase activity"/>
    <property type="evidence" value="ECO:0007669"/>
    <property type="project" value="UniProtKB-KW"/>
</dbReference>
<dbReference type="PANTHER" id="PTHR32444:SF247">
    <property type="entry name" value="OS01G0958200 PROTEIN"/>
    <property type="match status" value="1"/>
</dbReference>
<keyword evidence="7" id="KW-0812">Transmembrane</keyword>
<keyword evidence="13" id="KW-1133">Transmembrane helix</keyword>
<dbReference type="SMART" id="SM00108">
    <property type="entry name" value="B_lectin"/>
    <property type="match status" value="1"/>
</dbReference>
<dbReference type="GO" id="GO:0030246">
    <property type="term" value="F:carbohydrate binding"/>
    <property type="evidence" value="ECO:0007669"/>
    <property type="project" value="UniProtKB-KW"/>
</dbReference>
<protein>
    <recommendedName>
        <fullName evidence="2">non-specific serine/threonine protein kinase</fullName>
        <ecNumber evidence="2">2.7.11.1</ecNumber>
    </recommendedName>
</protein>
<dbReference type="PANTHER" id="PTHR32444">
    <property type="entry name" value="BULB-TYPE LECTIN DOMAIN-CONTAINING PROTEIN"/>
    <property type="match status" value="1"/>
</dbReference>
<evidence type="ECO:0000256" key="2">
    <source>
        <dbReference type="ARBA" id="ARBA00012513"/>
    </source>
</evidence>
<keyword evidence="15" id="KW-1015">Disulfide bond</keyword>
<gene>
    <name evidence="21" type="ORF">TIFTF001_048676</name>
</gene>
<dbReference type="Proteomes" id="UP001187192">
    <property type="component" value="Unassembled WGS sequence"/>
</dbReference>
<evidence type="ECO:0000256" key="14">
    <source>
        <dbReference type="ARBA" id="ARBA00023136"/>
    </source>
</evidence>
<dbReference type="InterPro" id="IPR036426">
    <property type="entry name" value="Bulb-type_lectin_dom_sf"/>
</dbReference>
<keyword evidence="4" id="KW-0723">Serine/threonine-protein kinase</keyword>
<keyword evidence="16" id="KW-0675">Receptor</keyword>
<dbReference type="PROSITE" id="PS50927">
    <property type="entry name" value="BULB_LECTIN"/>
    <property type="match status" value="1"/>
</dbReference>
<name>A0AA88CVU8_FICCA</name>
<evidence type="ECO:0000313" key="21">
    <source>
        <dbReference type="EMBL" id="GMN19914.1"/>
    </source>
</evidence>
<keyword evidence="6" id="KW-0808">Transferase</keyword>
<keyword evidence="9" id="KW-0430">Lectin</keyword>
<dbReference type="CDD" id="cd00028">
    <property type="entry name" value="B_lectin"/>
    <property type="match status" value="1"/>
</dbReference>
<feature type="domain" description="Bulb-type lectin" evidence="20">
    <location>
        <begin position="14"/>
        <end position="135"/>
    </location>
</feature>
<evidence type="ECO:0000256" key="6">
    <source>
        <dbReference type="ARBA" id="ARBA00022679"/>
    </source>
</evidence>
<dbReference type="InterPro" id="IPR001480">
    <property type="entry name" value="Bulb-type_lectin_dom"/>
</dbReference>
<keyword evidence="11" id="KW-0418">Kinase</keyword>
<organism evidence="21 22">
    <name type="scientific">Ficus carica</name>
    <name type="common">Common fig</name>
    <dbReference type="NCBI Taxonomy" id="3494"/>
    <lineage>
        <taxon>Eukaryota</taxon>
        <taxon>Viridiplantae</taxon>
        <taxon>Streptophyta</taxon>
        <taxon>Embryophyta</taxon>
        <taxon>Tracheophyta</taxon>
        <taxon>Spermatophyta</taxon>
        <taxon>Magnoliopsida</taxon>
        <taxon>eudicotyledons</taxon>
        <taxon>Gunneridae</taxon>
        <taxon>Pentapetalae</taxon>
        <taxon>rosids</taxon>
        <taxon>fabids</taxon>
        <taxon>Rosales</taxon>
        <taxon>Moraceae</taxon>
        <taxon>Ficeae</taxon>
        <taxon>Ficus</taxon>
    </lineage>
</organism>
<sequence length="188" mass="20837">MYLALIKTSFSLGADTISVGDVISTYSTLVSQGGKFEMGLFQPGRTPNYYLGIWYRKDPSRRAVWMANREKPVSLSSELRITDGNLVLFDESKITIWSTNVKSSTTSHSVQAVLLDTGNLVLNDVSNSTNPLWESFDNPTHTWLPGANLGYNKVTKKSQVLTSCGKIQRTLLRASSLLSLTRVPFRLA</sequence>
<keyword evidence="5" id="KW-0597">Phosphoprotein</keyword>
<evidence type="ECO:0000256" key="10">
    <source>
        <dbReference type="ARBA" id="ARBA00022741"/>
    </source>
</evidence>
<evidence type="ECO:0000256" key="9">
    <source>
        <dbReference type="ARBA" id="ARBA00022734"/>
    </source>
</evidence>
<evidence type="ECO:0000256" key="3">
    <source>
        <dbReference type="ARBA" id="ARBA00022475"/>
    </source>
</evidence>
<dbReference type="AlphaFoldDB" id="A0AA88CVU8"/>
<dbReference type="FunFam" id="2.90.10.10:FF:000009">
    <property type="entry name" value="Receptor-like serine/threonine-protein kinase SD1-8"/>
    <property type="match status" value="1"/>
</dbReference>
<evidence type="ECO:0000256" key="4">
    <source>
        <dbReference type="ARBA" id="ARBA00022527"/>
    </source>
</evidence>
<evidence type="ECO:0000256" key="18">
    <source>
        <dbReference type="ARBA" id="ARBA00047899"/>
    </source>
</evidence>
<evidence type="ECO:0000259" key="20">
    <source>
        <dbReference type="PROSITE" id="PS50927"/>
    </source>
</evidence>
<evidence type="ECO:0000256" key="19">
    <source>
        <dbReference type="ARBA" id="ARBA00048679"/>
    </source>
</evidence>
<comment type="subcellular location">
    <subcellularLocation>
        <location evidence="1">Cell membrane</location>
        <topology evidence="1">Single-pass type I membrane protein</topology>
    </subcellularLocation>
</comment>
<comment type="catalytic activity">
    <reaction evidence="19">
        <text>L-seryl-[protein] + ATP = O-phospho-L-seryl-[protein] + ADP + H(+)</text>
        <dbReference type="Rhea" id="RHEA:17989"/>
        <dbReference type="Rhea" id="RHEA-COMP:9863"/>
        <dbReference type="Rhea" id="RHEA-COMP:11604"/>
        <dbReference type="ChEBI" id="CHEBI:15378"/>
        <dbReference type="ChEBI" id="CHEBI:29999"/>
        <dbReference type="ChEBI" id="CHEBI:30616"/>
        <dbReference type="ChEBI" id="CHEBI:83421"/>
        <dbReference type="ChEBI" id="CHEBI:456216"/>
        <dbReference type="EC" id="2.7.11.1"/>
    </reaction>
</comment>
<evidence type="ECO:0000313" key="22">
    <source>
        <dbReference type="Proteomes" id="UP001187192"/>
    </source>
</evidence>
<evidence type="ECO:0000256" key="12">
    <source>
        <dbReference type="ARBA" id="ARBA00022840"/>
    </source>
</evidence>